<evidence type="ECO:0000259" key="2">
    <source>
        <dbReference type="Pfam" id="PF13439"/>
    </source>
</evidence>
<name>A0A1F7H0M7_9BACT</name>
<comment type="caution">
    <text evidence="3">The sequence shown here is derived from an EMBL/GenBank/DDBJ whole genome shotgun (WGS) entry which is preliminary data.</text>
</comment>
<evidence type="ECO:0000313" key="4">
    <source>
        <dbReference type="Proteomes" id="UP000177159"/>
    </source>
</evidence>
<feature type="domain" description="Glycosyl transferase family 1" evidence="1">
    <location>
        <begin position="195"/>
        <end position="350"/>
    </location>
</feature>
<dbReference type="InterPro" id="IPR028098">
    <property type="entry name" value="Glyco_trans_4-like_N"/>
</dbReference>
<dbReference type="SUPFAM" id="SSF53756">
    <property type="entry name" value="UDP-Glycosyltransferase/glycogen phosphorylase"/>
    <property type="match status" value="1"/>
</dbReference>
<evidence type="ECO:0000259" key="1">
    <source>
        <dbReference type="Pfam" id="PF00534"/>
    </source>
</evidence>
<organism evidence="3 4">
    <name type="scientific">Candidatus Roizmanbacteria bacterium RIFCSPHIGHO2_02_FULL_37_24</name>
    <dbReference type="NCBI Taxonomy" id="1802037"/>
    <lineage>
        <taxon>Bacteria</taxon>
        <taxon>Candidatus Roizmaniibacteriota</taxon>
    </lineage>
</organism>
<dbReference type="PANTHER" id="PTHR45947">
    <property type="entry name" value="SULFOQUINOVOSYL TRANSFERASE SQD2"/>
    <property type="match status" value="1"/>
</dbReference>
<dbReference type="Pfam" id="PF00534">
    <property type="entry name" value="Glycos_transf_1"/>
    <property type="match status" value="1"/>
</dbReference>
<feature type="domain" description="Glycosyltransferase subfamily 4-like N-terminal" evidence="2">
    <location>
        <begin position="62"/>
        <end position="190"/>
    </location>
</feature>
<dbReference type="AlphaFoldDB" id="A0A1F7H0M7"/>
<evidence type="ECO:0008006" key="5">
    <source>
        <dbReference type="Google" id="ProtNLM"/>
    </source>
</evidence>
<dbReference type="EMBL" id="MFZM01000001">
    <property type="protein sequence ID" value="OGK24809.1"/>
    <property type="molecule type" value="Genomic_DNA"/>
</dbReference>
<dbReference type="InterPro" id="IPR050194">
    <property type="entry name" value="Glycosyltransferase_grp1"/>
</dbReference>
<dbReference type="Gene3D" id="3.40.50.2000">
    <property type="entry name" value="Glycogen Phosphorylase B"/>
    <property type="match status" value="2"/>
</dbReference>
<protein>
    <recommendedName>
        <fullName evidence="5">Glycosyl transferase family 1 domain-containing protein</fullName>
    </recommendedName>
</protein>
<proteinExistence type="predicted"/>
<dbReference type="GO" id="GO:0016757">
    <property type="term" value="F:glycosyltransferase activity"/>
    <property type="evidence" value="ECO:0007669"/>
    <property type="project" value="InterPro"/>
</dbReference>
<evidence type="ECO:0000313" key="3">
    <source>
        <dbReference type="EMBL" id="OGK24809.1"/>
    </source>
</evidence>
<sequence length="374" mass="44050">MKMALVHDHLLEFGGAERVFFALKHIFPDSDIYTAAYNNNMLKKHVPESANWKINSSWASRIPFFSKLYSPLRFLTPWIWESFDLTDYDVVISSSGWFMSKGVITKDQTLHVCYLHHQPRYLYYYETAVEWQKYFPVKIYAHFINHFLRIWDFQSSQRPDYFIANSHETKKRIQKFYRRDSEVIYPPVDIPKDEVFKMQKFEKRDYYVTLSRLSKTKNIDVLIKTANELKIKLKIVGVGRDEEYLRSLAGDSIEFLGRVSDEKFGSLYQGSKAFLFASVDEEFGIAPVEAMGYGVPVIAYASGGLKETVKDGYNGYLYNKLHKRYLIEKIKELELLSNEDYMNMAKNARKEAEKYSYKNFEKNIKKFINTCNHS</sequence>
<gene>
    <name evidence="3" type="ORF">A3C24_00715</name>
</gene>
<dbReference type="Proteomes" id="UP000177159">
    <property type="component" value="Unassembled WGS sequence"/>
</dbReference>
<dbReference type="PANTHER" id="PTHR45947:SF3">
    <property type="entry name" value="SULFOQUINOVOSYL TRANSFERASE SQD2"/>
    <property type="match status" value="1"/>
</dbReference>
<dbReference type="InterPro" id="IPR001296">
    <property type="entry name" value="Glyco_trans_1"/>
</dbReference>
<dbReference type="Pfam" id="PF13439">
    <property type="entry name" value="Glyco_transf_4"/>
    <property type="match status" value="1"/>
</dbReference>
<reference evidence="3 4" key="1">
    <citation type="journal article" date="2016" name="Nat. Commun.">
        <title>Thousands of microbial genomes shed light on interconnected biogeochemical processes in an aquifer system.</title>
        <authorList>
            <person name="Anantharaman K."/>
            <person name="Brown C.T."/>
            <person name="Hug L.A."/>
            <person name="Sharon I."/>
            <person name="Castelle C.J."/>
            <person name="Probst A.J."/>
            <person name="Thomas B.C."/>
            <person name="Singh A."/>
            <person name="Wilkins M.J."/>
            <person name="Karaoz U."/>
            <person name="Brodie E.L."/>
            <person name="Williams K.H."/>
            <person name="Hubbard S.S."/>
            <person name="Banfield J.F."/>
        </authorList>
    </citation>
    <scope>NUCLEOTIDE SEQUENCE [LARGE SCALE GENOMIC DNA]</scope>
</reference>
<accession>A0A1F7H0M7</accession>